<dbReference type="Proteomes" id="UP001152320">
    <property type="component" value="Chromosome 13"/>
</dbReference>
<evidence type="ECO:0000313" key="4">
    <source>
        <dbReference type="EMBL" id="KAJ8031142.1"/>
    </source>
</evidence>
<evidence type="ECO:0000313" key="5">
    <source>
        <dbReference type="Proteomes" id="UP001152320"/>
    </source>
</evidence>
<gene>
    <name evidence="4" type="ORF">HOLleu_27780</name>
</gene>
<reference evidence="4" key="1">
    <citation type="submission" date="2021-10" db="EMBL/GenBank/DDBJ databases">
        <title>Tropical sea cucumber genome reveals ecological adaptation and Cuvierian tubules defense mechanism.</title>
        <authorList>
            <person name="Chen T."/>
        </authorList>
    </citation>
    <scope>NUCLEOTIDE SEQUENCE</scope>
    <source>
        <strain evidence="4">Nanhai2018</strain>
        <tissue evidence="4">Muscle</tissue>
    </source>
</reference>
<accession>A0A9Q1BQR7</accession>
<keyword evidence="5" id="KW-1185">Reference proteome</keyword>
<comment type="caution">
    <text evidence="4">The sequence shown here is derived from an EMBL/GenBank/DDBJ whole genome shotgun (WGS) entry which is preliminary data.</text>
</comment>
<evidence type="ECO:0000256" key="1">
    <source>
        <dbReference type="PROSITE-ProRule" id="PRU00042"/>
    </source>
</evidence>
<proteinExistence type="predicted"/>
<feature type="compositionally biased region" description="Polar residues" evidence="2">
    <location>
        <begin position="112"/>
        <end position="123"/>
    </location>
</feature>
<dbReference type="SUPFAM" id="SSF57667">
    <property type="entry name" value="beta-beta-alpha zinc fingers"/>
    <property type="match status" value="1"/>
</dbReference>
<name>A0A9Q1BQR7_HOLLE</name>
<evidence type="ECO:0000256" key="2">
    <source>
        <dbReference type="SAM" id="MobiDB-lite"/>
    </source>
</evidence>
<dbReference type="InterPro" id="IPR036236">
    <property type="entry name" value="Znf_C2H2_sf"/>
</dbReference>
<evidence type="ECO:0000259" key="3">
    <source>
        <dbReference type="PROSITE" id="PS50157"/>
    </source>
</evidence>
<dbReference type="EMBL" id="JAIZAY010000013">
    <property type="protein sequence ID" value="KAJ8031142.1"/>
    <property type="molecule type" value="Genomic_DNA"/>
</dbReference>
<sequence>MYKCRACNLTFHHSSNLRRHQRTSCPSFGHQRTEVCNGCGGLFYRHNVRQRHEKRCTRGTGSEHDHTERVRTWALKPEASVDQHQSEAAPHASEVQVHIDLTEDLAPEAQNRRQASTQTPSEGSGQGNLPLRRGEHLTIREQRKTLLRDCMICAVPETSIFTEQATQFTETSGLDINERWSLHTTLVGFNTEGNPLSRSEVIHVYSCSVRRGTFQSLLCTSQVHSPSAVWRNCSPGGHCYRHAA</sequence>
<keyword evidence="1" id="KW-0862">Zinc</keyword>
<dbReference type="PROSITE" id="PS50157">
    <property type="entry name" value="ZINC_FINGER_C2H2_2"/>
    <property type="match status" value="1"/>
</dbReference>
<dbReference type="GO" id="GO:0008270">
    <property type="term" value="F:zinc ion binding"/>
    <property type="evidence" value="ECO:0007669"/>
    <property type="project" value="UniProtKB-KW"/>
</dbReference>
<feature type="region of interest" description="Disordered" evidence="2">
    <location>
        <begin position="109"/>
        <end position="131"/>
    </location>
</feature>
<keyword evidence="1" id="KW-0479">Metal-binding</keyword>
<dbReference type="Gene3D" id="3.30.160.60">
    <property type="entry name" value="Classic Zinc Finger"/>
    <property type="match status" value="1"/>
</dbReference>
<organism evidence="4 5">
    <name type="scientific">Holothuria leucospilota</name>
    <name type="common">Black long sea cucumber</name>
    <name type="synonym">Mertensiothuria leucospilota</name>
    <dbReference type="NCBI Taxonomy" id="206669"/>
    <lineage>
        <taxon>Eukaryota</taxon>
        <taxon>Metazoa</taxon>
        <taxon>Echinodermata</taxon>
        <taxon>Eleutherozoa</taxon>
        <taxon>Echinozoa</taxon>
        <taxon>Holothuroidea</taxon>
        <taxon>Aspidochirotacea</taxon>
        <taxon>Aspidochirotida</taxon>
        <taxon>Holothuriidae</taxon>
        <taxon>Holothuria</taxon>
    </lineage>
</organism>
<dbReference type="InterPro" id="IPR013087">
    <property type="entry name" value="Znf_C2H2_type"/>
</dbReference>
<feature type="domain" description="C2H2-type" evidence="3">
    <location>
        <begin position="2"/>
        <end position="35"/>
    </location>
</feature>
<protein>
    <recommendedName>
        <fullName evidence="3">C2H2-type domain-containing protein</fullName>
    </recommendedName>
</protein>
<keyword evidence="1" id="KW-0863">Zinc-finger</keyword>
<dbReference type="AlphaFoldDB" id="A0A9Q1BQR7"/>